<evidence type="ECO:0000256" key="1">
    <source>
        <dbReference type="ARBA" id="ARBA00009986"/>
    </source>
</evidence>
<dbReference type="EMBL" id="AP023396">
    <property type="protein sequence ID" value="BCK52640.1"/>
    <property type="molecule type" value="Genomic_DNA"/>
</dbReference>
<evidence type="ECO:0000256" key="3">
    <source>
        <dbReference type="PROSITE-ProRule" id="PRU10007"/>
    </source>
</evidence>
<dbReference type="CDD" id="cd07099">
    <property type="entry name" value="ALDH_DDALDH"/>
    <property type="match status" value="1"/>
</dbReference>
<dbReference type="InterPro" id="IPR029510">
    <property type="entry name" value="Ald_DH_CS_GLU"/>
</dbReference>
<dbReference type="Proteomes" id="UP000516173">
    <property type="component" value="Chromosome"/>
</dbReference>
<dbReference type="KEGG" id="nwl:NWFMUON74_04120"/>
<dbReference type="Pfam" id="PF00171">
    <property type="entry name" value="Aldedh"/>
    <property type="match status" value="1"/>
</dbReference>
<feature type="compositionally biased region" description="Basic residues" evidence="5">
    <location>
        <begin position="75"/>
        <end position="92"/>
    </location>
</feature>
<dbReference type="Gene3D" id="3.40.309.10">
    <property type="entry name" value="Aldehyde Dehydrogenase, Chain A, domain 2"/>
    <property type="match status" value="1"/>
</dbReference>
<dbReference type="InterPro" id="IPR016161">
    <property type="entry name" value="Ald_DH/histidinol_DH"/>
</dbReference>
<keyword evidence="2 4" id="KW-0560">Oxidoreductase</keyword>
<accession>A0A7G1KCL9</accession>
<name>A0A7G1KCL9_9NOCA</name>
<dbReference type="InterPro" id="IPR015590">
    <property type="entry name" value="Aldehyde_DH_dom"/>
</dbReference>
<keyword evidence="8" id="KW-1185">Reference proteome</keyword>
<dbReference type="SUPFAM" id="SSF53720">
    <property type="entry name" value="ALDH-like"/>
    <property type="match status" value="1"/>
</dbReference>
<evidence type="ECO:0000313" key="8">
    <source>
        <dbReference type="Proteomes" id="UP000516173"/>
    </source>
</evidence>
<evidence type="ECO:0000256" key="2">
    <source>
        <dbReference type="ARBA" id="ARBA00023002"/>
    </source>
</evidence>
<dbReference type="AlphaFoldDB" id="A0A7G1KCL9"/>
<feature type="active site" evidence="3">
    <location>
        <position position="402"/>
    </location>
</feature>
<evidence type="ECO:0000313" key="7">
    <source>
        <dbReference type="EMBL" id="BCK52640.1"/>
    </source>
</evidence>
<dbReference type="GO" id="GO:0016620">
    <property type="term" value="F:oxidoreductase activity, acting on the aldehyde or oxo group of donors, NAD or NADP as acceptor"/>
    <property type="evidence" value="ECO:0007669"/>
    <property type="project" value="InterPro"/>
</dbReference>
<feature type="region of interest" description="Disordered" evidence="5">
    <location>
        <begin position="1"/>
        <end position="174"/>
    </location>
</feature>
<dbReference type="InterPro" id="IPR016163">
    <property type="entry name" value="Ald_DH_C"/>
</dbReference>
<evidence type="ECO:0000259" key="6">
    <source>
        <dbReference type="Pfam" id="PF00171"/>
    </source>
</evidence>
<dbReference type="Gene3D" id="3.40.605.10">
    <property type="entry name" value="Aldehyde Dehydrogenase, Chain A, domain 1"/>
    <property type="match status" value="1"/>
</dbReference>
<feature type="domain" description="Aldehyde dehydrogenase" evidence="6">
    <location>
        <begin position="173"/>
        <end position="628"/>
    </location>
</feature>
<organism evidence="7 8">
    <name type="scientific">Nocardia wallacei</name>
    <dbReference type="NCBI Taxonomy" id="480035"/>
    <lineage>
        <taxon>Bacteria</taxon>
        <taxon>Bacillati</taxon>
        <taxon>Actinomycetota</taxon>
        <taxon>Actinomycetes</taxon>
        <taxon>Mycobacteriales</taxon>
        <taxon>Nocardiaceae</taxon>
        <taxon>Nocardia</taxon>
    </lineage>
</organism>
<comment type="similarity">
    <text evidence="1 4">Belongs to the aldehyde dehydrogenase family.</text>
</comment>
<protein>
    <recommendedName>
        <fullName evidence="6">Aldehyde dehydrogenase domain-containing protein</fullName>
    </recommendedName>
</protein>
<gene>
    <name evidence="7" type="ORF">NWFMUON74_04120</name>
</gene>
<dbReference type="FunFam" id="3.40.309.10:FF:000009">
    <property type="entry name" value="Aldehyde dehydrogenase A"/>
    <property type="match status" value="1"/>
</dbReference>
<feature type="compositionally biased region" description="Low complexity" evidence="5">
    <location>
        <begin position="130"/>
        <end position="161"/>
    </location>
</feature>
<evidence type="ECO:0000256" key="5">
    <source>
        <dbReference type="SAM" id="MobiDB-lite"/>
    </source>
</evidence>
<dbReference type="InterPro" id="IPR016162">
    <property type="entry name" value="Ald_DH_N"/>
</dbReference>
<proteinExistence type="inferred from homology"/>
<reference evidence="7 8" key="1">
    <citation type="submission" date="2020-08" db="EMBL/GenBank/DDBJ databases">
        <title>Genome Sequencing of Nocardia wallacei strain FMUON74 and assembly.</title>
        <authorList>
            <person name="Toyokawa M."/>
            <person name="Uesaka K."/>
        </authorList>
    </citation>
    <scope>NUCLEOTIDE SEQUENCE [LARGE SCALE GENOMIC DNA]</scope>
    <source>
        <strain evidence="7 8">FMUON74</strain>
    </source>
</reference>
<feature type="compositionally biased region" description="Polar residues" evidence="5">
    <location>
        <begin position="1"/>
        <end position="10"/>
    </location>
</feature>
<evidence type="ECO:0000256" key="4">
    <source>
        <dbReference type="RuleBase" id="RU003345"/>
    </source>
</evidence>
<dbReference type="PANTHER" id="PTHR11699">
    <property type="entry name" value="ALDEHYDE DEHYDROGENASE-RELATED"/>
    <property type="match status" value="1"/>
</dbReference>
<feature type="compositionally biased region" description="Low complexity" evidence="5">
    <location>
        <begin position="48"/>
        <end position="74"/>
    </location>
</feature>
<dbReference type="PROSITE" id="PS00687">
    <property type="entry name" value="ALDEHYDE_DEHYDR_GLU"/>
    <property type="match status" value="1"/>
</dbReference>
<sequence>MGEQIVTNTDPLPEPGKAGPPRKSAGSARKTSARKSTGDDPAAEPTSAAKTPAGKATAKGTPAKKAATGATAKKATPKKAPAKKAAPKKAPAKKAAAQAVPADKAVREAPTEPGAAQTAPADKAVREAPTEPAAAQTAPAEQAVQEAPAEQAAAQTVPAEQAPREAPAKSVATEIEVRNPANGTVIGRVPVDTPDAVAEKVRQLRLYQPEWEAIGAQGRKRWLLKLQDWLIDNTDHLADVLQSETGKPRVDALIDPSFAVDLIGYYARRAGKFLADEHPSPHSPLARVKRLTTVYRPYPVVGVITPWNFPLAMPALDVIPALAAGAAVLLKPSEVTPLSALELARGWAEIGAPPVLAVATGAGETGAAVVNTVDYVQFTGSTRTGRAIAAACVDRLIPYSLELGGKDPAIVLADADIDRAAYGIAFGGLFNAGQVCISVERVYVEEPVYDEFVAKLTEHVRELRQGTDGRESRYDIGALANEAQRDIVSRHVEDAVAKGAEVLTGGKPTGVGTFFEPTVLVGVDHGMACMTEETFGPTLPVMKVADEAEAVALANDSIYGLSASVWTGDKSRGERIARQLNAGAVNINDVFANLFNFALPMGGWQQSGVGYRWGGADGVRKYCRKQAVTAPMLPTQQKELFWFPYSTAKLGFALGAMRAAGARGMRRLGIRDVLDTVEGKGK</sequence>